<dbReference type="AlphaFoldDB" id="A0A814NFZ2"/>
<protein>
    <recommendedName>
        <fullName evidence="4">MULE transposase domain-containing protein</fullName>
    </recommendedName>
</protein>
<evidence type="ECO:0000313" key="3">
    <source>
        <dbReference type="Proteomes" id="UP000663864"/>
    </source>
</evidence>
<gene>
    <name evidence="2" type="ORF">ZHD862_LOCUS17128</name>
</gene>
<dbReference type="Proteomes" id="UP000663864">
    <property type="component" value="Unassembled WGS sequence"/>
</dbReference>
<name>A0A814NFZ2_9BILA</name>
<feature type="region of interest" description="Disordered" evidence="1">
    <location>
        <begin position="25"/>
        <end position="44"/>
    </location>
</feature>
<reference evidence="2" key="1">
    <citation type="submission" date="2021-02" db="EMBL/GenBank/DDBJ databases">
        <authorList>
            <person name="Nowell W R."/>
        </authorList>
    </citation>
    <scope>NUCLEOTIDE SEQUENCE</scope>
</reference>
<dbReference type="EMBL" id="CAJNOT010000838">
    <property type="protein sequence ID" value="CAF1091730.1"/>
    <property type="molecule type" value="Genomic_DNA"/>
</dbReference>
<evidence type="ECO:0000313" key="2">
    <source>
        <dbReference type="EMBL" id="CAF1091730.1"/>
    </source>
</evidence>
<comment type="caution">
    <text evidence="2">The sequence shown here is derived from an EMBL/GenBank/DDBJ whole genome shotgun (WGS) entry which is preliminary data.</text>
</comment>
<evidence type="ECO:0000256" key="1">
    <source>
        <dbReference type="SAM" id="MobiDB-lite"/>
    </source>
</evidence>
<evidence type="ECO:0008006" key="4">
    <source>
        <dbReference type="Google" id="ProtNLM"/>
    </source>
</evidence>
<proteinExistence type="predicted"/>
<organism evidence="2 3">
    <name type="scientific">Rotaria sordida</name>
    <dbReference type="NCBI Taxonomy" id="392033"/>
    <lineage>
        <taxon>Eukaryota</taxon>
        <taxon>Metazoa</taxon>
        <taxon>Spiralia</taxon>
        <taxon>Gnathifera</taxon>
        <taxon>Rotifera</taxon>
        <taxon>Eurotatoria</taxon>
        <taxon>Bdelloidea</taxon>
        <taxon>Philodinida</taxon>
        <taxon>Philodinidae</taxon>
        <taxon>Rotaria</taxon>
    </lineage>
</organism>
<accession>A0A814NFZ2</accession>
<sequence>MIRVKPLGNDRTKTIDVPVIAVKRSPSSTTEKSETGGFKLQSGKSKKQTYTDLFALIFKKMFEFNLPVRLKTITIGFEQAVKNVFKKHYPTVTVRGYLFHYERSLCRKFVKLGLKTAYKNDKNLRD</sequence>